<gene>
    <name evidence="11" type="ORF">OXX778_LOCUS4416</name>
</gene>
<evidence type="ECO:0000256" key="3">
    <source>
        <dbReference type="ARBA" id="ARBA00023054"/>
    </source>
</evidence>
<evidence type="ECO:0000256" key="7">
    <source>
        <dbReference type="ARBA" id="ARBA00034142"/>
    </source>
</evidence>
<name>A0A813PZY9_9BILA</name>
<evidence type="ECO:0000256" key="4">
    <source>
        <dbReference type="ARBA" id="ARBA00023069"/>
    </source>
</evidence>
<keyword evidence="3 8" id="KW-0175">Coiled coil</keyword>
<accession>A0A813PZY9</accession>
<feature type="domain" description="Trichohyalin-plectin-homology" evidence="10">
    <location>
        <begin position="187"/>
        <end position="534"/>
    </location>
</feature>
<comment type="similarity">
    <text evidence="6">Belongs to the CFAP45 family.</text>
</comment>
<dbReference type="GO" id="GO:0031514">
    <property type="term" value="C:motile cilium"/>
    <property type="evidence" value="ECO:0007669"/>
    <property type="project" value="UniProtKB-SubCell"/>
</dbReference>
<evidence type="ECO:0000259" key="10">
    <source>
        <dbReference type="Pfam" id="PF13868"/>
    </source>
</evidence>
<dbReference type="InterPro" id="IPR033253">
    <property type="entry name" value="CFAP45"/>
</dbReference>
<keyword evidence="12" id="KW-1185">Reference proteome</keyword>
<feature type="coiled-coil region" evidence="8">
    <location>
        <begin position="278"/>
        <end position="401"/>
    </location>
</feature>
<protein>
    <recommendedName>
        <fullName evidence="7">Cilia- and flagella-associated protein 45</fullName>
    </recommendedName>
</protein>
<evidence type="ECO:0000313" key="12">
    <source>
        <dbReference type="Proteomes" id="UP000663879"/>
    </source>
</evidence>
<keyword evidence="5" id="KW-0966">Cell projection</keyword>
<feature type="coiled-coil region" evidence="8">
    <location>
        <begin position="123"/>
        <end position="236"/>
    </location>
</feature>
<dbReference type="InterPro" id="IPR043597">
    <property type="entry name" value="TPH_dom"/>
</dbReference>
<organism evidence="11 12">
    <name type="scientific">Brachionus calyciflorus</name>
    <dbReference type="NCBI Taxonomy" id="104777"/>
    <lineage>
        <taxon>Eukaryota</taxon>
        <taxon>Metazoa</taxon>
        <taxon>Spiralia</taxon>
        <taxon>Gnathifera</taxon>
        <taxon>Rotifera</taxon>
        <taxon>Eurotatoria</taxon>
        <taxon>Monogononta</taxon>
        <taxon>Pseudotrocha</taxon>
        <taxon>Ploima</taxon>
        <taxon>Brachionidae</taxon>
        <taxon>Brachionus</taxon>
    </lineage>
</organism>
<evidence type="ECO:0000256" key="6">
    <source>
        <dbReference type="ARBA" id="ARBA00034116"/>
    </source>
</evidence>
<dbReference type="Proteomes" id="UP000663879">
    <property type="component" value="Unassembled WGS sequence"/>
</dbReference>
<sequence>MSHSVSSAPSSMSSNSSKRFTRRYRTVNMRSEVDENLFGPPNRVKAAQQMRENKSNANIETRSSVERSSSDKALHKPQKEYIKHITKDLIRDILVPEDSGAKPIVIDKGTYNRLLNACNYKSKEVLEQEKDKSEEDRDKIIKELHERKKLIQKYDDDRKKNEKLEEIDELAKEEAEYLLKKANELRQEDEDEIKRLNELILNAKVHAIRDAQVLEKQQIKKEVKHEEKRLDQMMEVDRLNAIKIQEEIEKKRKQDKKEGAKVILKQIEESRQDKLIKEEMKEQENQAMNKYLEELQAQDWEEVKRRKDVQKKLANDLLNANREMEKQRELRKQQEIIADIKILEYQKEKAARDAAYEAEQERKRIEKEKEIARMRALQERARDLQAEKDALRAKREQERKEREWREQQKFEAMKKKQIEDEMRLAREWQIKNKEHYLAVEAAKERSEFQKVLKAQLELAEKERSEEDKAKMRQKNYSENLQKQIRTNEVQRIQDRRQFFEEGIKLDEEAKIRRAKLDEIKRKKLDELKMAGIPEKYCAEIERRINGAIRT</sequence>
<feature type="compositionally biased region" description="Low complexity" evidence="9">
    <location>
        <begin position="1"/>
        <end position="17"/>
    </location>
</feature>
<feature type="compositionally biased region" description="Basic and acidic residues" evidence="9">
    <location>
        <begin position="63"/>
        <end position="75"/>
    </location>
</feature>
<keyword evidence="2" id="KW-0282">Flagellum</keyword>
<dbReference type="Pfam" id="PF13868">
    <property type="entry name" value="TPH"/>
    <property type="match status" value="1"/>
</dbReference>
<keyword evidence="4" id="KW-0969">Cilium</keyword>
<dbReference type="PANTHER" id="PTHR15504:SF0">
    <property type="entry name" value="CILIA- AND FLAGELLA-ASSOCIATED PROTEIN 45"/>
    <property type="match status" value="1"/>
</dbReference>
<feature type="region of interest" description="Disordered" evidence="9">
    <location>
        <begin position="47"/>
        <end position="75"/>
    </location>
</feature>
<dbReference type="OrthoDB" id="1902038at2759"/>
<reference evidence="11" key="1">
    <citation type="submission" date="2021-02" db="EMBL/GenBank/DDBJ databases">
        <authorList>
            <person name="Nowell W R."/>
        </authorList>
    </citation>
    <scope>NUCLEOTIDE SEQUENCE</scope>
    <source>
        <strain evidence="11">Ploen Becks lab</strain>
    </source>
</reference>
<evidence type="ECO:0000256" key="5">
    <source>
        <dbReference type="ARBA" id="ARBA00023273"/>
    </source>
</evidence>
<evidence type="ECO:0000256" key="2">
    <source>
        <dbReference type="ARBA" id="ARBA00022846"/>
    </source>
</evidence>
<proteinExistence type="inferred from homology"/>
<evidence type="ECO:0000256" key="8">
    <source>
        <dbReference type="SAM" id="Coils"/>
    </source>
</evidence>
<comment type="subcellular location">
    <subcellularLocation>
        <location evidence="1">Cell projection</location>
        <location evidence="1">Cilium</location>
        <location evidence="1">Flagellum</location>
    </subcellularLocation>
</comment>
<evidence type="ECO:0000256" key="9">
    <source>
        <dbReference type="SAM" id="MobiDB-lite"/>
    </source>
</evidence>
<evidence type="ECO:0000313" key="11">
    <source>
        <dbReference type="EMBL" id="CAF0760768.1"/>
    </source>
</evidence>
<evidence type="ECO:0000256" key="1">
    <source>
        <dbReference type="ARBA" id="ARBA00004230"/>
    </source>
</evidence>
<dbReference type="EMBL" id="CAJNOC010000431">
    <property type="protein sequence ID" value="CAF0760768.1"/>
    <property type="molecule type" value="Genomic_DNA"/>
</dbReference>
<dbReference type="PANTHER" id="PTHR15504">
    <property type="entry name" value="NASOPHARYNGEAL EPITHELIUM SPECIFIC PROTEIN 1"/>
    <property type="match status" value="1"/>
</dbReference>
<dbReference type="AlphaFoldDB" id="A0A813PZY9"/>
<comment type="caution">
    <text evidence="11">The sequence shown here is derived from an EMBL/GenBank/DDBJ whole genome shotgun (WGS) entry which is preliminary data.</text>
</comment>
<feature type="region of interest" description="Disordered" evidence="9">
    <location>
        <begin position="1"/>
        <end position="26"/>
    </location>
</feature>